<evidence type="ECO:0000313" key="2">
    <source>
        <dbReference type="Proteomes" id="UP000800235"/>
    </source>
</evidence>
<dbReference type="Proteomes" id="UP000800235">
    <property type="component" value="Unassembled WGS sequence"/>
</dbReference>
<dbReference type="AlphaFoldDB" id="A0A9P4NXE6"/>
<organism evidence="1 2">
    <name type="scientific">Tothia fuscella</name>
    <dbReference type="NCBI Taxonomy" id="1048955"/>
    <lineage>
        <taxon>Eukaryota</taxon>
        <taxon>Fungi</taxon>
        <taxon>Dikarya</taxon>
        <taxon>Ascomycota</taxon>
        <taxon>Pezizomycotina</taxon>
        <taxon>Dothideomycetes</taxon>
        <taxon>Pleosporomycetidae</taxon>
        <taxon>Venturiales</taxon>
        <taxon>Cylindrosympodiaceae</taxon>
        <taxon>Tothia</taxon>
    </lineage>
</organism>
<comment type="caution">
    <text evidence="1">The sequence shown here is derived from an EMBL/GenBank/DDBJ whole genome shotgun (WGS) entry which is preliminary data.</text>
</comment>
<keyword evidence="2" id="KW-1185">Reference proteome</keyword>
<accession>A0A9P4NXE6</accession>
<sequence length="257" mass="26833">MESETSGKLPSQTFQAFLQDLGRRLGATPPECLIAQGIATPPEGRYDSAGKVIEKAIIPVLEGQGLDGTVIMSKGIVRFEQNHLDAHVFPATSRGIRKATQYLPHSPREVLKLFVEKMLPAVHGKGGNTPQFFMTIMKPIVVKSVEEAISWASKHPGETGLVLVGDTALLAPGMFAIPILRDARGHTREDIAAGSIATAAQSGSGDVASASTLAVLLSNALGGMGQAIVYSAVDLTGVNTPSAGAADGSHADETQKQ</sequence>
<protein>
    <submittedName>
        <fullName evidence="1">Uncharacterized protein</fullName>
    </submittedName>
</protein>
<name>A0A9P4NXE6_9PEZI</name>
<dbReference type="EMBL" id="MU007023">
    <property type="protein sequence ID" value="KAF2432959.1"/>
    <property type="molecule type" value="Genomic_DNA"/>
</dbReference>
<gene>
    <name evidence="1" type="ORF">EJ08DRAFT_732030</name>
</gene>
<proteinExistence type="predicted"/>
<reference evidence="1" key="1">
    <citation type="journal article" date="2020" name="Stud. Mycol.">
        <title>101 Dothideomycetes genomes: a test case for predicting lifestyles and emergence of pathogens.</title>
        <authorList>
            <person name="Haridas S."/>
            <person name="Albert R."/>
            <person name="Binder M."/>
            <person name="Bloem J."/>
            <person name="Labutti K."/>
            <person name="Salamov A."/>
            <person name="Andreopoulos B."/>
            <person name="Baker S."/>
            <person name="Barry K."/>
            <person name="Bills G."/>
            <person name="Bluhm B."/>
            <person name="Cannon C."/>
            <person name="Castanera R."/>
            <person name="Culley D."/>
            <person name="Daum C."/>
            <person name="Ezra D."/>
            <person name="Gonzalez J."/>
            <person name="Henrissat B."/>
            <person name="Kuo A."/>
            <person name="Liang C."/>
            <person name="Lipzen A."/>
            <person name="Lutzoni F."/>
            <person name="Magnuson J."/>
            <person name="Mondo S."/>
            <person name="Nolan M."/>
            <person name="Ohm R."/>
            <person name="Pangilinan J."/>
            <person name="Park H.-J."/>
            <person name="Ramirez L."/>
            <person name="Alfaro M."/>
            <person name="Sun H."/>
            <person name="Tritt A."/>
            <person name="Yoshinaga Y."/>
            <person name="Zwiers L.-H."/>
            <person name="Turgeon B."/>
            <person name="Goodwin S."/>
            <person name="Spatafora J."/>
            <person name="Crous P."/>
            <person name="Grigoriev I."/>
        </authorList>
    </citation>
    <scope>NUCLEOTIDE SEQUENCE</scope>
    <source>
        <strain evidence="1">CBS 130266</strain>
    </source>
</reference>
<evidence type="ECO:0000313" key="1">
    <source>
        <dbReference type="EMBL" id="KAF2432959.1"/>
    </source>
</evidence>